<feature type="region of interest" description="Disordered" evidence="1">
    <location>
        <begin position="1"/>
        <end position="92"/>
    </location>
</feature>
<name>A0A4Y2DKA9_ARAVE</name>
<feature type="non-terminal residue" evidence="2">
    <location>
        <position position="119"/>
    </location>
</feature>
<evidence type="ECO:0000313" key="2">
    <source>
        <dbReference type="EMBL" id="GBM16304.1"/>
    </source>
</evidence>
<organism evidence="2 3">
    <name type="scientific">Araneus ventricosus</name>
    <name type="common">Orbweaver spider</name>
    <name type="synonym">Epeira ventricosa</name>
    <dbReference type="NCBI Taxonomy" id="182803"/>
    <lineage>
        <taxon>Eukaryota</taxon>
        <taxon>Metazoa</taxon>
        <taxon>Ecdysozoa</taxon>
        <taxon>Arthropoda</taxon>
        <taxon>Chelicerata</taxon>
        <taxon>Arachnida</taxon>
        <taxon>Araneae</taxon>
        <taxon>Araneomorphae</taxon>
        <taxon>Entelegynae</taxon>
        <taxon>Araneoidea</taxon>
        <taxon>Araneidae</taxon>
        <taxon>Araneus</taxon>
    </lineage>
</organism>
<sequence>MTADDVPLNSKGRKGNFSSSDSSLRVVESEEKPNEEAKEKVVRQMRTVITSDDVPLNQREERGDKLTTEHRVPDPPFSRTQDKARGWAQSDSLKGTPRKIRLQILGMLRRTRAEFLAIC</sequence>
<evidence type="ECO:0000256" key="1">
    <source>
        <dbReference type="SAM" id="MobiDB-lite"/>
    </source>
</evidence>
<protein>
    <submittedName>
        <fullName evidence="2">Uncharacterized protein</fullName>
    </submittedName>
</protein>
<feature type="compositionally biased region" description="Basic and acidic residues" evidence="1">
    <location>
        <begin position="58"/>
        <end position="73"/>
    </location>
</feature>
<evidence type="ECO:0000313" key="3">
    <source>
        <dbReference type="Proteomes" id="UP000499080"/>
    </source>
</evidence>
<gene>
    <name evidence="2" type="ORF">AVEN_233400_1</name>
</gene>
<comment type="caution">
    <text evidence="2">The sequence shown here is derived from an EMBL/GenBank/DDBJ whole genome shotgun (WGS) entry which is preliminary data.</text>
</comment>
<reference evidence="2 3" key="1">
    <citation type="journal article" date="2019" name="Sci. Rep.">
        <title>Orb-weaving spider Araneus ventricosus genome elucidates the spidroin gene catalogue.</title>
        <authorList>
            <person name="Kono N."/>
            <person name="Nakamura H."/>
            <person name="Ohtoshi R."/>
            <person name="Moran D.A.P."/>
            <person name="Shinohara A."/>
            <person name="Yoshida Y."/>
            <person name="Fujiwara M."/>
            <person name="Mori M."/>
            <person name="Tomita M."/>
            <person name="Arakawa K."/>
        </authorList>
    </citation>
    <scope>NUCLEOTIDE SEQUENCE [LARGE SCALE GENOMIC DNA]</scope>
</reference>
<dbReference type="EMBL" id="BGPR01089690">
    <property type="protein sequence ID" value="GBM16304.1"/>
    <property type="molecule type" value="Genomic_DNA"/>
</dbReference>
<dbReference type="AlphaFoldDB" id="A0A4Y2DKA9"/>
<keyword evidence="3" id="KW-1185">Reference proteome</keyword>
<feature type="compositionally biased region" description="Basic and acidic residues" evidence="1">
    <location>
        <begin position="27"/>
        <end position="42"/>
    </location>
</feature>
<dbReference type="Proteomes" id="UP000499080">
    <property type="component" value="Unassembled WGS sequence"/>
</dbReference>
<accession>A0A4Y2DKA9</accession>
<proteinExistence type="predicted"/>